<keyword evidence="3 17" id="KW-0812">Transmembrane</keyword>
<feature type="compositionally biased region" description="Polar residues" evidence="16">
    <location>
        <begin position="1015"/>
        <end position="1025"/>
    </location>
</feature>
<dbReference type="InterPro" id="IPR018297">
    <property type="entry name" value="A/G_cyclase_CS"/>
</dbReference>
<dbReference type="CDD" id="cd07302">
    <property type="entry name" value="CHD"/>
    <property type="match status" value="1"/>
</dbReference>
<dbReference type="InterPro" id="IPR011645">
    <property type="entry name" value="HNOB_dom_associated"/>
</dbReference>
<name>A0ABM0MIS4_SACKO</name>
<evidence type="ECO:0000256" key="2">
    <source>
        <dbReference type="ARBA" id="ARBA00012202"/>
    </source>
</evidence>
<evidence type="ECO:0000256" key="15">
    <source>
        <dbReference type="SAM" id="Coils"/>
    </source>
</evidence>
<dbReference type="SMART" id="SM00044">
    <property type="entry name" value="CYCc"/>
    <property type="match status" value="1"/>
</dbReference>
<dbReference type="InterPro" id="IPR000719">
    <property type="entry name" value="Prot_kinase_dom"/>
</dbReference>
<dbReference type="InterPro" id="IPR001054">
    <property type="entry name" value="A/G_cyclase"/>
</dbReference>
<keyword evidence="5" id="KW-0547">Nucleotide-binding</keyword>
<dbReference type="PROSITE" id="PS50011">
    <property type="entry name" value="PROTEIN_KINASE_DOM"/>
    <property type="match status" value="1"/>
</dbReference>
<accession>A0ABM0MIS4</accession>
<evidence type="ECO:0000313" key="20">
    <source>
        <dbReference type="Proteomes" id="UP000694865"/>
    </source>
</evidence>
<dbReference type="PANTHER" id="PTHR11920">
    <property type="entry name" value="GUANYLYL CYCLASE"/>
    <property type="match status" value="1"/>
</dbReference>
<dbReference type="SUPFAM" id="SSF56112">
    <property type="entry name" value="Protein kinase-like (PK-like)"/>
    <property type="match status" value="1"/>
</dbReference>
<feature type="coiled-coil region" evidence="15">
    <location>
        <begin position="747"/>
        <end position="778"/>
    </location>
</feature>
<keyword evidence="7" id="KW-0342">GTP-binding</keyword>
<evidence type="ECO:0000256" key="13">
    <source>
        <dbReference type="RuleBase" id="RU000405"/>
    </source>
</evidence>
<evidence type="ECO:0000256" key="17">
    <source>
        <dbReference type="SAM" id="Phobius"/>
    </source>
</evidence>
<keyword evidence="11 13" id="KW-0456">Lyase</keyword>
<dbReference type="InterPro" id="IPR001245">
    <property type="entry name" value="Ser-Thr/Tyr_kinase_cat_dom"/>
</dbReference>
<dbReference type="EC" id="4.6.1.2" evidence="2 14"/>
<comment type="similarity">
    <text evidence="13">Belongs to the adenylyl cyclase class-4/guanylyl cyclase family.</text>
</comment>
<proteinExistence type="inferred from homology"/>
<feature type="domain" description="Protein kinase" evidence="18">
    <location>
        <begin position="450"/>
        <end position="737"/>
    </location>
</feature>
<dbReference type="CDD" id="cd06352">
    <property type="entry name" value="PBP1_NPR_GC-like"/>
    <property type="match status" value="1"/>
</dbReference>
<dbReference type="SUPFAM" id="SSF55073">
    <property type="entry name" value="Nucleotide cyclase"/>
    <property type="match status" value="1"/>
</dbReference>
<keyword evidence="15" id="KW-0175">Coiled coil</keyword>
<dbReference type="PROSITE" id="PS00452">
    <property type="entry name" value="GUANYLATE_CYCLASE_1"/>
    <property type="match status" value="1"/>
</dbReference>
<keyword evidence="10" id="KW-0325">Glycoprotein</keyword>
<dbReference type="PROSITE" id="PS50125">
    <property type="entry name" value="GUANYLATE_CYCLASE_2"/>
    <property type="match status" value="1"/>
</dbReference>
<dbReference type="PANTHER" id="PTHR11920:SF501">
    <property type="entry name" value="GUANYLATE CYCLASE 32E"/>
    <property type="match status" value="1"/>
</dbReference>
<evidence type="ECO:0000256" key="9">
    <source>
        <dbReference type="ARBA" id="ARBA00023170"/>
    </source>
</evidence>
<evidence type="ECO:0000256" key="6">
    <source>
        <dbReference type="ARBA" id="ARBA00022989"/>
    </source>
</evidence>
<reference evidence="21" key="1">
    <citation type="submission" date="2025-08" db="UniProtKB">
        <authorList>
            <consortium name="RefSeq"/>
        </authorList>
    </citation>
    <scope>IDENTIFICATION</scope>
    <source>
        <tissue evidence="21">Testes</tissue>
    </source>
</reference>
<dbReference type="Pfam" id="PF07714">
    <property type="entry name" value="PK_Tyr_Ser-Thr"/>
    <property type="match status" value="1"/>
</dbReference>
<dbReference type="InterPro" id="IPR029787">
    <property type="entry name" value="Nucleotide_cyclase"/>
</dbReference>
<keyword evidence="8 17" id="KW-0472">Membrane</keyword>
<dbReference type="InterPro" id="IPR028082">
    <property type="entry name" value="Peripla_BP_I"/>
</dbReference>
<evidence type="ECO:0000313" key="21">
    <source>
        <dbReference type="RefSeq" id="XP_006819915.1"/>
    </source>
</evidence>
<dbReference type="InterPro" id="IPR001170">
    <property type="entry name" value="ANPR/GUC"/>
</dbReference>
<evidence type="ECO:0000256" key="7">
    <source>
        <dbReference type="ARBA" id="ARBA00023134"/>
    </source>
</evidence>
<comment type="subcellular location">
    <subcellularLocation>
        <location evidence="1">Membrane</location>
        <topology evidence="1">Single-pass type I membrane protein</topology>
    </subcellularLocation>
</comment>
<dbReference type="PRINTS" id="PR00255">
    <property type="entry name" value="NATPEPTIDER"/>
</dbReference>
<dbReference type="GeneID" id="100374431"/>
<feature type="domain" description="Guanylate cyclase" evidence="19">
    <location>
        <begin position="810"/>
        <end position="940"/>
    </location>
</feature>
<dbReference type="Pfam" id="PF00211">
    <property type="entry name" value="Guanylate_cyc"/>
    <property type="match status" value="1"/>
</dbReference>
<evidence type="ECO:0000256" key="11">
    <source>
        <dbReference type="ARBA" id="ARBA00023239"/>
    </source>
</evidence>
<evidence type="ECO:0000256" key="14">
    <source>
        <dbReference type="RuleBase" id="RU003431"/>
    </source>
</evidence>
<sequence length="1025" mass="116038">MAVYQAFSDRLLRCVVWVLANCNPRIGTGMVVDLRYIENVDFFVGAPCSLVAIPTGHLASYWNLPFVAWVSRDPKLADKEEFTTSARIMGPLNKVSKLCAQIFNQFGWRLGVMVYSESVDFCVYATTAVQTSFRANNISLGDTIKLRDQMSSEEMTEAFLKIRQRGRIVIFCTTNLNNERKFMLFAHEQGMTGGDYVFINLNQLFTDIRTPQNPWEMGDDRDVDAYYAYESVLTLEMATVSNEEIDEFLDLIPIKMAEPPFNYTLAPGIRGNIYSPFLHDAVFMYAIALNKTLEQGGHPRDGEKWFSNVKGLTFHGMTGNVVMDENGDREPDYWVLDLRPSGHMEVVAESINGPNGERIFRMSHLPIWGRNGNGAILKTPSDRPACGFLGEHCNETDNSVLIATVTVAVVVILCGAIAAVLVYRVRFQSMTTSLWQIKSEEVQVFQRLQATLGSLHSKSSAAEALDQQDKTFTVVGSYQGIMCAIRYLKIENHNPTNENIEELKTMRNLSHENINKFYGACFEQSHNFLLTAYCPKGSLSDILNNEDIKLDWMFKISFIADLIEGIAFLHKTILGSHGYLKSTNCVVDKKWVLKITDYGYCKYRAKAGDYVTGIEDRSASMAFNENSDKIWSQHLWTAPELLRDLNRPVNGTHRGDIYSFGMILQEIVQRRGPFPTEKYMFYKDIVNRVRSGETPPFRPDISPMLSEPEITDMMHISLSEVPELRPCCDNIRRRLYQLNNGQKPNVLDNLLQKMEKYADNLEELVNARTQELVDEKKKTDMLLYRMLPPSVAEQLKSGQQVHPETYDQVSIFFSDIVGFTVISSHSTPMQVVDLLNDLYTLFDEIIQRFDVYKVETIGDAYMVVSGLPNRNGFRHASEVANMSLVMLREISNFKIPHMPGDTLQLRIGIHTGPCAAGVVGLSMPRFCLFGDTVNVASRMESTGEALKIHCSKWTYNVLGYTGGYRWKERGDVEVQGKGKILTYWLLGRDTPYEKSNDQSSSDCKLSPPSHRDTPLGSQNADNINH</sequence>
<evidence type="ECO:0000256" key="10">
    <source>
        <dbReference type="ARBA" id="ARBA00023180"/>
    </source>
</evidence>
<dbReference type="Pfam" id="PF07701">
    <property type="entry name" value="HNOBA"/>
    <property type="match status" value="1"/>
</dbReference>
<feature type="transmembrane region" description="Helical" evidence="17">
    <location>
        <begin position="400"/>
        <end position="423"/>
    </location>
</feature>
<dbReference type="Gene3D" id="1.10.510.10">
    <property type="entry name" value="Transferase(Phosphotransferase) domain 1"/>
    <property type="match status" value="1"/>
</dbReference>
<evidence type="ECO:0000259" key="19">
    <source>
        <dbReference type="PROSITE" id="PS50125"/>
    </source>
</evidence>
<dbReference type="Gene3D" id="3.30.70.1230">
    <property type="entry name" value="Nucleotide cyclase"/>
    <property type="match status" value="1"/>
</dbReference>
<keyword evidence="12 14" id="KW-0141">cGMP biosynthesis</keyword>
<keyword evidence="4" id="KW-0732">Signal</keyword>
<evidence type="ECO:0000256" key="16">
    <source>
        <dbReference type="SAM" id="MobiDB-lite"/>
    </source>
</evidence>
<dbReference type="Gene3D" id="3.40.50.2300">
    <property type="match status" value="2"/>
</dbReference>
<dbReference type="Proteomes" id="UP000694865">
    <property type="component" value="Unplaced"/>
</dbReference>
<evidence type="ECO:0000256" key="12">
    <source>
        <dbReference type="ARBA" id="ARBA00023293"/>
    </source>
</evidence>
<organism evidence="20 21">
    <name type="scientific">Saccoglossus kowalevskii</name>
    <name type="common">Acorn worm</name>
    <dbReference type="NCBI Taxonomy" id="10224"/>
    <lineage>
        <taxon>Eukaryota</taxon>
        <taxon>Metazoa</taxon>
        <taxon>Hemichordata</taxon>
        <taxon>Enteropneusta</taxon>
        <taxon>Harrimaniidae</taxon>
        <taxon>Saccoglossus</taxon>
    </lineage>
</organism>
<evidence type="ECO:0000256" key="3">
    <source>
        <dbReference type="ARBA" id="ARBA00022692"/>
    </source>
</evidence>
<evidence type="ECO:0000256" key="4">
    <source>
        <dbReference type="ARBA" id="ARBA00022729"/>
    </source>
</evidence>
<keyword evidence="6 17" id="KW-1133">Transmembrane helix</keyword>
<evidence type="ECO:0000259" key="18">
    <source>
        <dbReference type="PROSITE" id="PS50011"/>
    </source>
</evidence>
<gene>
    <name evidence="21" type="primary">LOC100374431</name>
</gene>
<evidence type="ECO:0000256" key="5">
    <source>
        <dbReference type="ARBA" id="ARBA00022741"/>
    </source>
</evidence>
<evidence type="ECO:0000256" key="8">
    <source>
        <dbReference type="ARBA" id="ARBA00023136"/>
    </source>
</evidence>
<protein>
    <recommendedName>
        <fullName evidence="2 14">Guanylate cyclase</fullName>
        <ecNumber evidence="2 14">4.6.1.2</ecNumber>
    </recommendedName>
</protein>
<dbReference type="InterPro" id="IPR011009">
    <property type="entry name" value="Kinase-like_dom_sf"/>
</dbReference>
<dbReference type="SUPFAM" id="SSF53822">
    <property type="entry name" value="Periplasmic binding protein-like I"/>
    <property type="match status" value="1"/>
</dbReference>
<dbReference type="Pfam" id="PF01094">
    <property type="entry name" value="ANF_receptor"/>
    <property type="match status" value="1"/>
</dbReference>
<dbReference type="InterPro" id="IPR050401">
    <property type="entry name" value="Cyclic_nucleotide_synthase"/>
</dbReference>
<evidence type="ECO:0000256" key="1">
    <source>
        <dbReference type="ARBA" id="ARBA00004479"/>
    </source>
</evidence>
<dbReference type="RefSeq" id="XP_006819915.1">
    <property type="nucleotide sequence ID" value="XM_006819852.1"/>
</dbReference>
<comment type="catalytic activity">
    <reaction evidence="14">
        <text>GTP = 3',5'-cyclic GMP + diphosphate</text>
        <dbReference type="Rhea" id="RHEA:13665"/>
        <dbReference type="ChEBI" id="CHEBI:33019"/>
        <dbReference type="ChEBI" id="CHEBI:37565"/>
        <dbReference type="ChEBI" id="CHEBI:57746"/>
        <dbReference type="EC" id="4.6.1.2"/>
    </reaction>
</comment>
<dbReference type="InterPro" id="IPR001828">
    <property type="entry name" value="ANF_lig-bd_rcpt"/>
</dbReference>
<keyword evidence="20" id="KW-1185">Reference proteome</keyword>
<feature type="region of interest" description="Disordered" evidence="16">
    <location>
        <begin position="992"/>
        <end position="1025"/>
    </location>
</feature>
<keyword evidence="9" id="KW-0675">Receptor</keyword>